<reference evidence="2" key="1">
    <citation type="journal article" date="2014" name="Nat. Commun.">
        <title>The emerging biofuel crop Camelina sativa retains a highly undifferentiated hexaploid genome structure.</title>
        <authorList>
            <person name="Kagale S."/>
            <person name="Koh C."/>
            <person name="Nixon J."/>
            <person name="Bollina V."/>
            <person name="Clarke W.E."/>
            <person name="Tuteja R."/>
            <person name="Spillane C."/>
            <person name="Robinson S.J."/>
            <person name="Links M.G."/>
            <person name="Clarke C."/>
            <person name="Higgins E.E."/>
            <person name="Huebert T."/>
            <person name="Sharpe A.G."/>
            <person name="Parkin I.A."/>
        </authorList>
    </citation>
    <scope>NUCLEOTIDE SEQUENCE [LARGE SCALE GENOMIC DNA]</scope>
    <source>
        <strain evidence="2">cv. DH55</strain>
    </source>
</reference>
<sequence>MAGNAAGTSNSLSREEEALLETWNHDMESGQLPVENLDAELVDVETPLEDSEELDDLLRRVKSAAASLRYLRSKVRNLAVPGLTNAEHLEKLKHDSSASQVTGANETQDPLVTEDGVFTWKTLQSIEMVTDVLDSLLRRVTAAVSETSFQKERVIICEEEITRLTAKIENLSLRFEEMKRIAHGNKTVLDETAEIIKRLVEDSRRDREKALENEEELRRVKAECESLRNYVNTSTSVVETLRSSAQQFHTIEAGLVAKSTQLEGEKAQKEVEVQKLMEENVKLSALLDKKEAQLLALNEQCKVMALNASNI</sequence>
<proteinExistence type="predicted"/>
<evidence type="ECO:0000256" key="1">
    <source>
        <dbReference type="SAM" id="Coils"/>
    </source>
</evidence>
<protein>
    <submittedName>
        <fullName evidence="3">Uncharacterized protein LOC104721164</fullName>
    </submittedName>
</protein>
<evidence type="ECO:0000313" key="3">
    <source>
        <dbReference type="RefSeq" id="XP_010437380.1"/>
    </source>
</evidence>
<evidence type="ECO:0000313" key="2">
    <source>
        <dbReference type="Proteomes" id="UP000694864"/>
    </source>
</evidence>
<dbReference type="GeneID" id="104721164"/>
<feature type="coiled-coil region" evidence="1">
    <location>
        <begin position="154"/>
        <end position="230"/>
    </location>
</feature>
<name>A0ABM0U865_CAMSA</name>
<accession>A0ABM0U865</accession>
<dbReference type="RefSeq" id="XP_010437380.1">
    <property type="nucleotide sequence ID" value="XM_010439078.2"/>
</dbReference>
<dbReference type="Proteomes" id="UP000694864">
    <property type="component" value="Chromosome 11"/>
</dbReference>
<organism evidence="2 3">
    <name type="scientific">Camelina sativa</name>
    <name type="common">False flax</name>
    <name type="synonym">Myagrum sativum</name>
    <dbReference type="NCBI Taxonomy" id="90675"/>
    <lineage>
        <taxon>Eukaryota</taxon>
        <taxon>Viridiplantae</taxon>
        <taxon>Streptophyta</taxon>
        <taxon>Embryophyta</taxon>
        <taxon>Tracheophyta</taxon>
        <taxon>Spermatophyta</taxon>
        <taxon>Magnoliopsida</taxon>
        <taxon>eudicotyledons</taxon>
        <taxon>Gunneridae</taxon>
        <taxon>Pentapetalae</taxon>
        <taxon>rosids</taxon>
        <taxon>malvids</taxon>
        <taxon>Brassicales</taxon>
        <taxon>Brassicaceae</taxon>
        <taxon>Camelineae</taxon>
        <taxon>Camelina</taxon>
    </lineage>
</organism>
<reference evidence="3" key="2">
    <citation type="submission" date="2025-08" db="UniProtKB">
        <authorList>
            <consortium name="RefSeq"/>
        </authorList>
    </citation>
    <scope>IDENTIFICATION</scope>
    <source>
        <tissue evidence="3">Leaf</tissue>
    </source>
</reference>
<feature type="coiled-coil region" evidence="1">
    <location>
        <begin position="259"/>
        <end position="300"/>
    </location>
</feature>
<gene>
    <name evidence="3" type="primary">LOC104721164</name>
</gene>
<keyword evidence="1" id="KW-0175">Coiled coil</keyword>
<keyword evidence="2" id="KW-1185">Reference proteome</keyword>